<dbReference type="Proteomes" id="UP000004070">
    <property type="component" value="Unassembled WGS sequence"/>
</dbReference>
<feature type="region of interest" description="Disordered" evidence="1">
    <location>
        <begin position="132"/>
        <end position="167"/>
    </location>
</feature>
<proteinExistence type="predicted"/>
<keyword evidence="2" id="KW-0472">Membrane</keyword>
<feature type="compositionally biased region" description="Basic residues" evidence="1">
    <location>
        <begin position="150"/>
        <end position="167"/>
    </location>
</feature>
<comment type="caution">
    <text evidence="3">The sequence shown here is derived from an EMBL/GenBank/DDBJ whole genome shotgun (WGS) entry which is preliminary data.</text>
</comment>
<evidence type="ECO:0000313" key="4">
    <source>
        <dbReference type="Proteomes" id="UP000004070"/>
    </source>
</evidence>
<feature type="transmembrane region" description="Helical" evidence="2">
    <location>
        <begin position="12"/>
        <end position="32"/>
    </location>
</feature>
<name>B9CLZ1_LANR4</name>
<evidence type="ECO:0000256" key="1">
    <source>
        <dbReference type="SAM" id="MobiDB-lite"/>
    </source>
</evidence>
<reference evidence="3 4" key="1">
    <citation type="submission" date="2009-01" db="EMBL/GenBank/DDBJ databases">
        <authorList>
            <person name="Madupu R."/>
            <person name="Sebastian Y."/>
            <person name="Durkin A.S."/>
            <person name="Torralba M."/>
            <person name="Methe B."/>
            <person name="Sutton G.G."/>
            <person name="Strausberg R.L."/>
            <person name="Nelson K.E."/>
        </authorList>
    </citation>
    <scope>NUCLEOTIDE SEQUENCE [LARGE SCALE GENOMIC DNA]</scope>
    <source>
        <strain evidence="3 4">ATCC 49626</strain>
    </source>
</reference>
<keyword evidence="2" id="KW-1133">Transmembrane helix</keyword>
<evidence type="ECO:0000256" key="2">
    <source>
        <dbReference type="SAM" id="Phobius"/>
    </source>
</evidence>
<gene>
    <name evidence="3" type="ORF">ATORI0001_1326</name>
</gene>
<feature type="transmembrane region" description="Helical" evidence="2">
    <location>
        <begin position="90"/>
        <end position="110"/>
    </location>
</feature>
<dbReference type="GeneID" id="84904525"/>
<protein>
    <submittedName>
        <fullName evidence="3">Uncharacterized protein</fullName>
    </submittedName>
</protein>
<dbReference type="AlphaFoldDB" id="B9CLZ1"/>
<dbReference type="RefSeq" id="WP_003149306.1">
    <property type="nucleotide sequence ID" value="NZ_ACFE01000002.1"/>
</dbReference>
<feature type="compositionally biased region" description="Basic and acidic residues" evidence="1">
    <location>
        <begin position="132"/>
        <end position="149"/>
    </location>
</feature>
<dbReference type="EMBL" id="ACFE01000002">
    <property type="protein sequence ID" value="EEE17403.1"/>
    <property type="molecule type" value="Genomic_DNA"/>
</dbReference>
<feature type="transmembrane region" description="Helical" evidence="2">
    <location>
        <begin position="64"/>
        <end position="84"/>
    </location>
</feature>
<sequence>MFFDNEVIELILFFIVFAAFSLCAMAFVLQISSVRKRYKELRGQDCIKKAVEEVFSQRSMLPRLIKNIAACFFIAAQLFVFKIILRRMPLVWVMGLALVYLVVFLIYVTISSNDKRRKCFVRRIRCLFKPVQKEKEPDKRKRPAKEKQAQKKPIRKKPSKGSLSAKK</sequence>
<evidence type="ECO:0000313" key="3">
    <source>
        <dbReference type="EMBL" id="EEE17403.1"/>
    </source>
</evidence>
<accession>B9CLZ1</accession>
<organism evidence="3 4">
    <name type="scientific">Lancefieldella rimae (strain ATCC 49626 / DSM 7090 / CCUG 31168 / NBRC 15546 / VPI D140H-11A)</name>
    <name type="common">Atopobium rimae</name>
    <dbReference type="NCBI Taxonomy" id="553184"/>
    <lineage>
        <taxon>Bacteria</taxon>
        <taxon>Bacillati</taxon>
        <taxon>Actinomycetota</taxon>
        <taxon>Coriobacteriia</taxon>
        <taxon>Coriobacteriales</taxon>
        <taxon>Atopobiaceae</taxon>
        <taxon>Lancefieldella</taxon>
    </lineage>
</organism>
<keyword evidence="2" id="KW-0812">Transmembrane</keyword>